<dbReference type="Pfam" id="PF02607">
    <property type="entry name" value="B12-binding_2"/>
    <property type="match status" value="1"/>
</dbReference>
<name>A0ABY4D2W6_9BACT</name>
<dbReference type="Gene3D" id="1.10.1240.10">
    <property type="entry name" value="Methionine synthase domain"/>
    <property type="match status" value="1"/>
</dbReference>
<sequence>MPNSSAQHQAIADFLYEHTSELAQIACSQLNARSMGATDAGLLEEVESHFQPLADAILMNSVSLLEAHLEYCRYTNGPTPERDEQLRQQINALRQTLSQGLTIAQYSLTLPFFYAGQEALNKQLEVLVVGVQSVLQDQAPLVEAARQYLARLLAGQRTEALAGIRQALREGAHVHDIYLHIFQPVQREVGRLWHRGDINVAQEHYCTAATELAIATLHSQLMATPRNGRRLVAATLSGDLHVMPLRMVSDFLESDGWDAYFLGASTPAAFVWQAVVAHQAELLVVGASMSHHVGRVRELLAQRPSSCAATRVMVGGAPFNADPQLWRAVGADAWAPDAVGAMEEAQRLFSGKAKRRVVA</sequence>
<dbReference type="PROSITE" id="PS51332">
    <property type="entry name" value="B12_BINDING"/>
    <property type="match status" value="1"/>
</dbReference>
<dbReference type="Pfam" id="PF02310">
    <property type="entry name" value="B12-binding"/>
    <property type="match status" value="1"/>
</dbReference>
<dbReference type="EMBL" id="CP094669">
    <property type="protein sequence ID" value="UOG76687.1"/>
    <property type="molecule type" value="Genomic_DNA"/>
</dbReference>
<gene>
    <name evidence="2" type="ORF">MTX78_08795</name>
</gene>
<dbReference type="InterPro" id="IPR036724">
    <property type="entry name" value="Cobalamin-bd_sf"/>
</dbReference>
<proteinExistence type="predicted"/>
<accession>A0ABY4D2W6</accession>
<evidence type="ECO:0000259" key="1">
    <source>
        <dbReference type="PROSITE" id="PS51332"/>
    </source>
</evidence>
<dbReference type="InterPro" id="IPR006158">
    <property type="entry name" value="Cobalamin-bd"/>
</dbReference>
<reference evidence="2 3" key="1">
    <citation type="submission" date="2022-03" db="EMBL/GenBank/DDBJ databases">
        <title>Hymenobactersp. isolated from the air.</title>
        <authorList>
            <person name="Won M."/>
            <person name="Kwon S.-W."/>
        </authorList>
    </citation>
    <scope>NUCLEOTIDE SEQUENCE [LARGE SCALE GENOMIC DNA]</scope>
    <source>
        <strain evidence="2 3">KACC 21982</strain>
    </source>
</reference>
<dbReference type="Proteomes" id="UP000831113">
    <property type="component" value="Chromosome"/>
</dbReference>
<keyword evidence="3" id="KW-1185">Reference proteome</keyword>
<dbReference type="InterPro" id="IPR036594">
    <property type="entry name" value="Meth_synthase_dom"/>
</dbReference>
<evidence type="ECO:0000313" key="3">
    <source>
        <dbReference type="Proteomes" id="UP000831113"/>
    </source>
</evidence>
<protein>
    <submittedName>
        <fullName evidence="2">Cobalamin-dependent protein</fullName>
    </submittedName>
</protein>
<dbReference type="SUPFAM" id="SSF52242">
    <property type="entry name" value="Cobalamin (vitamin B12)-binding domain"/>
    <property type="match status" value="1"/>
</dbReference>
<dbReference type="InterPro" id="IPR003759">
    <property type="entry name" value="Cbl-bd_cap"/>
</dbReference>
<feature type="domain" description="B12-binding" evidence="1">
    <location>
        <begin position="228"/>
        <end position="356"/>
    </location>
</feature>
<dbReference type="Gene3D" id="3.40.50.280">
    <property type="entry name" value="Cobalamin-binding domain"/>
    <property type="match status" value="1"/>
</dbReference>
<evidence type="ECO:0000313" key="2">
    <source>
        <dbReference type="EMBL" id="UOG76687.1"/>
    </source>
</evidence>
<dbReference type="RefSeq" id="WP_243801806.1">
    <property type="nucleotide sequence ID" value="NZ_CP094669.1"/>
</dbReference>
<organism evidence="2 3">
    <name type="scientific">Hymenobacter tibetensis</name>
    <dbReference type="NCBI Taxonomy" id="497967"/>
    <lineage>
        <taxon>Bacteria</taxon>
        <taxon>Pseudomonadati</taxon>
        <taxon>Bacteroidota</taxon>
        <taxon>Cytophagia</taxon>
        <taxon>Cytophagales</taxon>
        <taxon>Hymenobacteraceae</taxon>
        <taxon>Hymenobacter</taxon>
    </lineage>
</organism>